<dbReference type="AlphaFoldDB" id="A0A1I1E5D3"/>
<name>A0A1I1E5D3_BREAD</name>
<evidence type="ECO:0000313" key="3">
    <source>
        <dbReference type="Proteomes" id="UP000240042"/>
    </source>
</evidence>
<dbReference type="PANTHER" id="PTHR35024:SF4">
    <property type="entry name" value="POLYMER-FORMING CYTOSKELETAL PROTEIN"/>
    <property type="match status" value="1"/>
</dbReference>
<gene>
    <name evidence="2" type="ORF">SAMN02745150_00956</name>
</gene>
<protein>
    <submittedName>
        <fullName evidence="2">Protein CcmA, bactofilin family</fullName>
    </submittedName>
</protein>
<sequence length="125" mass="13590">MPHRITNKNNVIGENSTFEGTIQLQGELRIDGTFLGNDLNTEHITVGKLGRVKSNITASSIVIEGTVLGNIVAHVRTMLLPTAKILGDITSPELIIQNGVMWDGHCHISINPSANIANEIHKLFE</sequence>
<reference evidence="3" key="1">
    <citation type="submission" date="2016-10" db="EMBL/GenBank/DDBJ databases">
        <authorList>
            <person name="Varghese N."/>
            <person name="Submissions S."/>
        </authorList>
    </citation>
    <scope>NUCLEOTIDE SEQUENCE [LARGE SCALE GENOMIC DNA]</scope>
    <source>
        <strain evidence="3">ATCC 43811</strain>
    </source>
</reference>
<comment type="similarity">
    <text evidence="1">Belongs to the bactofilin family.</text>
</comment>
<dbReference type="Pfam" id="PF04519">
    <property type="entry name" value="Bactofilin"/>
    <property type="match status" value="1"/>
</dbReference>
<proteinExistence type="inferred from homology"/>
<dbReference type="STRING" id="34097.SAMN02745150_00956"/>
<dbReference type="PANTHER" id="PTHR35024">
    <property type="entry name" value="HYPOTHETICAL CYTOSOLIC PROTEIN"/>
    <property type="match status" value="1"/>
</dbReference>
<accession>A0A1I1E5D3</accession>
<keyword evidence="3" id="KW-1185">Reference proteome</keyword>
<evidence type="ECO:0000256" key="1">
    <source>
        <dbReference type="ARBA" id="ARBA00044755"/>
    </source>
</evidence>
<dbReference type="InterPro" id="IPR007607">
    <property type="entry name" value="BacA/B"/>
</dbReference>
<organism evidence="2 3">
    <name type="scientific">Brevinema andersonii</name>
    <dbReference type="NCBI Taxonomy" id="34097"/>
    <lineage>
        <taxon>Bacteria</taxon>
        <taxon>Pseudomonadati</taxon>
        <taxon>Spirochaetota</taxon>
        <taxon>Spirochaetia</taxon>
        <taxon>Brevinematales</taxon>
        <taxon>Brevinemataceae</taxon>
        <taxon>Brevinema</taxon>
    </lineage>
</organism>
<dbReference type="OrthoDB" id="9789407at2"/>
<dbReference type="RefSeq" id="WP_092319162.1">
    <property type="nucleotide sequence ID" value="NZ_FOKY01000007.1"/>
</dbReference>
<evidence type="ECO:0000313" key="2">
    <source>
        <dbReference type="EMBL" id="SFB82287.1"/>
    </source>
</evidence>
<dbReference type="EMBL" id="FOKY01000007">
    <property type="protein sequence ID" value="SFB82287.1"/>
    <property type="molecule type" value="Genomic_DNA"/>
</dbReference>
<dbReference type="Proteomes" id="UP000240042">
    <property type="component" value="Unassembled WGS sequence"/>
</dbReference>